<dbReference type="KEGG" id="tap:GZ22_18600"/>
<keyword evidence="1" id="KW-0472">Membrane</keyword>
<evidence type="ECO:0000313" key="2">
    <source>
        <dbReference type="EMBL" id="AIF68434.1"/>
    </source>
</evidence>
<feature type="transmembrane region" description="Helical" evidence="1">
    <location>
        <begin position="7"/>
        <end position="23"/>
    </location>
</feature>
<reference evidence="2 3" key="1">
    <citation type="submission" date="2014-07" db="EMBL/GenBank/DDBJ databases">
        <title>Complete genome sequence of a moderately halophilic bacterium Terribacillus aidingensis MP602, isolated from Cryptomeria fortunei in Tianmu mountain in China.</title>
        <authorList>
            <person name="Wang Y."/>
            <person name="Lu P."/>
            <person name="Zhang L."/>
        </authorList>
    </citation>
    <scope>NUCLEOTIDE SEQUENCE [LARGE SCALE GENOMIC DNA]</scope>
    <source>
        <strain evidence="2 3">MP602</strain>
        <plasmid evidence="2 3">pT1</plasmid>
    </source>
</reference>
<proteinExistence type="predicted"/>
<dbReference type="EMBL" id="CP008877">
    <property type="protein sequence ID" value="AIF68434.1"/>
    <property type="molecule type" value="Genomic_DNA"/>
</dbReference>
<gene>
    <name evidence="2" type="ORF">GZ22_18600</name>
</gene>
<sequence length="62" mass="7343">MKRLWNILSKYSFPVFIILYLIQRDYPFGGTLQTITDIALSLTLILTVVNWILGWQLKRLDE</sequence>
<keyword evidence="1" id="KW-0812">Transmembrane</keyword>
<accession>A0A075LQ23</accession>
<dbReference type="GeneID" id="34223395"/>
<keyword evidence="1" id="KW-1133">Transmembrane helix</keyword>
<evidence type="ECO:0000313" key="3">
    <source>
        <dbReference type="Proteomes" id="UP000027980"/>
    </source>
</evidence>
<dbReference type="RefSeq" id="WP_041592349.1">
    <property type="nucleotide sequence ID" value="NZ_CP008877.1"/>
</dbReference>
<dbReference type="HOGENOM" id="CLU_2902766_0_0_9"/>
<protein>
    <submittedName>
        <fullName evidence="2">Uncharacterized protein</fullName>
    </submittedName>
</protein>
<name>A0A075LQ23_9BACI</name>
<dbReference type="AlphaFoldDB" id="A0A075LQ23"/>
<feature type="transmembrane region" description="Helical" evidence="1">
    <location>
        <begin position="35"/>
        <end position="53"/>
    </location>
</feature>
<evidence type="ECO:0000256" key="1">
    <source>
        <dbReference type="SAM" id="Phobius"/>
    </source>
</evidence>
<organism evidence="2 3">
    <name type="scientific">Terribacillus saccharophilus</name>
    <dbReference type="NCBI Taxonomy" id="361277"/>
    <lineage>
        <taxon>Bacteria</taxon>
        <taxon>Bacillati</taxon>
        <taxon>Bacillota</taxon>
        <taxon>Bacilli</taxon>
        <taxon>Bacillales</taxon>
        <taxon>Bacillaceae</taxon>
        <taxon>Terribacillus</taxon>
    </lineage>
</organism>
<dbReference type="Proteomes" id="UP000027980">
    <property type="component" value="Plasmid pT1"/>
</dbReference>
<geneLocation type="plasmid" evidence="2 3">
    <name>pT1</name>
</geneLocation>
<keyword evidence="2" id="KW-0614">Plasmid</keyword>